<comment type="caution">
    <text evidence="4">The sequence shown here is derived from an EMBL/GenBank/DDBJ whole genome shotgun (WGS) entry which is preliminary data.</text>
</comment>
<proteinExistence type="predicted"/>
<evidence type="ECO:0000313" key="4">
    <source>
        <dbReference type="EMBL" id="GGF30208.1"/>
    </source>
</evidence>
<dbReference type="Proteomes" id="UP000598775">
    <property type="component" value="Unassembled WGS sequence"/>
</dbReference>
<sequence>MDSRESTGADDPRPASAPGESSAAPVTGSARSQSPVARPGGHLPAERGRSRLVLPAAVIAVAVLVLAGLFLLGTRLPSILSAAPAATPTPTTTPTPTPTPTPTSTAGPQLAGTYDWSDLRGGECINPFTSAWQQKFTVVDCAVPHGAQVMSRGSLSDDPAAAYPGQDAIKQQLNLLCQQPANFNSAILAAYPDVVWQADYPVNAAQWQAGLRDYYCFVSRSSSLPITGNFAPAVFSG</sequence>
<gene>
    <name evidence="4" type="ORF">GCM10011399_24260</name>
</gene>
<accession>A0A917EXV2</accession>
<keyword evidence="5" id="KW-1185">Reference proteome</keyword>
<keyword evidence="2" id="KW-0812">Transmembrane</keyword>
<dbReference type="InterPro" id="IPR026004">
    <property type="entry name" value="Septum_form"/>
</dbReference>
<feature type="transmembrane region" description="Helical" evidence="2">
    <location>
        <begin position="52"/>
        <end position="72"/>
    </location>
</feature>
<feature type="region of interest" description="Disordered" evidence="1">
    <location>
        <begin position="83"/>
        <end position="109"/>
    </location>
</feature>
<feature type="compositionally biased region" description="Basic and acidic residues" evidence="1">
    <location>
        <begin position="1"/>
        <end position="13"/>
    </location>
</feature>
<dbReference type="RefSeq" id="WP_188678626.1">
    <property type="nucleotide sequence ID" value="NZ_BMGP01000004.1"/>
</dbReference>
<feature type="region of interest" description="Disordered" evidence="1">
    <location>
        <begin position="1"/>
        <end position="43"/>
    </location>
</feature>
<dbReference type="EMBL" id="BMGP01000004">
    <property type="protein sequence ID" value="GGF30208.1"/>
    <property type="molecule type" value="Genomic_DNA"/>
</dbReference>
<dbReference type="AlphaFoldDB" id="A0A917EXV2"/>
<evidence type="ECO:0000313" key="5">
    <source>
        <dbReference type="Proteomes" id="UP000598775"/>
    </source>
</evidence>
<feature type="compositionally biased region" description="Pro residues" evidence="1">
    <location>
        <begin position="91"/>
        <end position="101"/>
    </location>
</feature>
<protein>
    <recommendedName>
        <fullName evidence="3">Septum formation-related domain-containing protein</fullName>
    </recommendedName>
</protein>
<keyword evidence="2" id="KW-1133">Transmembrane helix</keyword>
<organism evidence="4 5">
    <name type="scientific">Subtercola lobariae</name>
    <dbReference type="NCBI Taxonomy" id="1588641"/>
    <lineage>
        <taxon>Bacteria</taxon>
        <taxon>Bacillati</taxon>
        <taxon>Actinomycetota</taxon>
        <taxon>Actinomycetes</taxon>
        <taxon>Micrococcales</taxon>
        <taxon>Microbacteriaceae</taxon>
        <taxon>Subtercola</taxon>
    </lineage>
</organism>
<evidence type="ECO:0000256" key="1">
    <source>
        <dbReference type="SAM" id="MobiDB-lite"/>
    </source>
</evidence>
<keyword evidence="2" id="KW-0472">Membrane</keyword>
<feature type="domain" description="Septum formation-related" evidence="3">
    <location>
        <begin position="122"/>
        <end position="216"/>
    </location>
</feature>
<evidence type="ECO:0000256" key="2">
    <source>
        <dbReference type="SAM" id="Phobius"/>
    </source>
</evidence>
<feature type="compositionally biased region" description="Low complexity" evidence="1">
    <location>
        <begin position="14"/>
        <end position="25"/>
    </location>
</feature>
<name>A0A917EXV2_9MICO</name>
<evidence type="ECO:0000259" key="3">
    <source>
        <dbReference type="Pfam" id="PF13845"/>
    </source>
</evidence>
<dbReference type="Pfam" id="PF13845">
    <property type="entry name" value="Septum_form"/>
    <property type="match status" value="1"/>
</dbReference>
<reference evidence="4 5" key="1">
    <citation type="journal article" date="2014" name="Int. J. Syst. Evol. Microbiol.">
        <title>Complete genome sequence of Corynebacterium casei LMG S-19264T (=DSM 44701T), isolated from a smear-ripened cheese.</title>
        <authorList>
            <consortium name="US DOE Joint Genome Institute (JGI-PGF)"/>
            <person name="Walter F."/>
            <person name="Albersmeier A."/>
            <person name="Kalinowski J."/>
            <person name="Ruckert C."/>
        </authorList>
    </citation>
    <scope>NUCLEOTIDE SEQUENCE [LARGE SCALE GENOMIC DNA]</scope>
    <source>
        <strain evidence="4 5">CGMCC 1.12976</strain>
    </source>
</reference>